<organism evidence="7 8">
    <name type="scientific">Phyllostomus discolor</name>
    <name type="common">pale spear-nosed bat</name>
    <dbReference type="NCBI Taxonomy" id="89673"/>
    <lineage>
        <taxon>Eukaryota</taxon>
        <taxon>Metazoa</taxon>
        <taxon>Chordata</taxon>
        <taxon>Craniata</taxon>
        <taxon>Vertebrata</taxon>
        <taxon>Euteleostomi</taxon>
        <taxon>Mammalia</taxon>
        <taxon>Eutheria</taxon>
        <taxon>Laurasiatheria</taxon>
        <taxon>Chiroptera</taxon>
        <taxon>Yangochiroptera</taxon>
        <taxon>Phyllostomidae</taxon>
        <taxon>Phyllostominae</taxon>
        <taxon>Phyllostomus</taxon>
    </lineage>
</organism>
<name>A0A6J2MRM7_9CHIR</name>
<sequence>MRHCVLLSTLLFLTLLPPARGGLGASETFCLNLSGICRRDICKRTEDTIGGCRRRWKCCRAWWILMPIPTPVAYSEYQEPLHPKVK</sequence>
<dbReference type="GO" id="GO:0042742">
    <property type="term" value="P:defense response to bacterium"/>
    <property type="evidence" value="ECO:0007669"/>
    <property type="project" value="TreeGrafter"/>
</dbReference>
<keyword evidence="3" id="KW-0964">Secreted</keyword>
<dbReference type="GO" id="GO:0005615">
    <property type="term" value="C:extracellular space"/>
    <property type="evidence" value="ECO:0007669"/>
    <property type="project" value="TreeGrafter"/>
</dbReference>
<dbReference type="GeneID" id="114508480"/>
<evidence type="ECO:0000256" key="6">
    <source>
        <dbReference type="SAM" id="SignalP"/>
    </source>
</evidence>
<reference evidence="8" key="1">
    <citation type="submission" date="2025-08" db="UniProtKB">
        <authorList>
            <consortium name="RefSeq"/>
        </authorList>
    </citation>
    <scope>IDENTIFICATION</scope>
    <source>
        <tissue evidence="8">Muscle</tissue>
    </source>
</reference>
<dbReference type="GO" id="GO:0031731">
    <property type="term" value="F:CCR6 chemokine receptor binding"/>
    <property type="evidence" value="ECO:0007669"/>
    <property type="project" value="TreeGrafter"/>
</dbReference>
<dbReference type="GO" id="GO:0060326">
    <property type="term" value="P:cell chemotaxis"/>
    <property type="evidence" value="ECO:0007669"/>
    <property type="project" value="TreeGrafter"/>
</dbReference>
<feature type="chain" id="PRO_5027078649" evidence="6">
    <location>
        <begin position="22"/>
        <end position="86"/>
    </location>
</feature>
<proteinExistence type="predicted"/>
<keyword evidence="4 6" id="KW-0732">Signal</keyword>
<dbReference type="Proteomes" id="UP000504628">
    <property type="component" value="Chromosome 11"/>
</dbReference>
<evidence type="ECO:0000256" key="2">
    <source>
        <dbReference type="ARBA" id="ARBA00004613"/>
    </source>
</evidence>
<feature type="signal peptide" evidence="6">
    <location>
        <begin position="1"/>
        <end position="21"/>
    </location>
</feature>
<evidence type="ECO:0000256" key="1">
    <source>
        <dbReference type="ARBA" id="ARBA00002878"/>
    </source>
</evidence>
<evidence type="ECO:0000313" key="8">
    <source>
        <dbReference type="RefSeq" id="XP_028382164.1"/>
    </source>
</evidence>
<dbReference type="InParanoid" id="A0A6J2MRM7"/>
<dbReference type="PANTHER" id="PTHR20515:SF3">
    <property type="entry name" value="BETA-DEFENSIN 109B-RELATED"/>
    <property type="match status" value="1"/>
</dbReference>
<keyword evidence="5" id="KW-1015">Disulfide bond</keyword>
<comment type="function">
    <text evidence="1">Has antibacterial activity.</text>
</comment>
<dbReference type="KEGG" id="pdic:114508480"/>
<dbReference type="PANTHER" id="PTHR20515">
    <property type="entry name" value="BETA-DEFENSIN"/>
    <property type="match status" value="1"/>
</dbReference>
<dbReference type="AlphaFoldDB" id="A0A6J2MRM7"/>
<dbReference type="SUPFAM" id="SSF57392">
    <property type="entry name" value="Defensin-like"/>
    <property type="match status" value="1"/>
</dbReference>
<dbReference type="FunCoup" id="A0A6J2MRM7">
    <property type="interactions" value="2"/>
</dbReference>
<evidence type="ECO:0000256" key="4">
    <source>
        <dbReference type="ARBA" id="ARBA00022729"/>
    </source>
</evidence>
<evidence type="ECO:0000256" key="3">
    <source>
        <dbReference type="ARBA" id="ARBA00022525"/>
    </source>
</evidence>
<evidence type="ECO:0000313" key="7">
    <source>
        <dbReference type="Proteomes" id="UP000504628"/>
    </source>
</evidence>
<dbReference type="GO" id="GO:0042056">
    <property type="term" value="F:chemoattractant activity"/>
    <property type="evidence" value="ECO:0007669"/>
    <property type="project" value="TreeGrafter"/>
</dbReference>
<protein>
    <submittedName>
        <fullName evidence="8">Beta-defensin 109B</fullName>
    </submittedName>
</protein>
<comment type="subcellular location">
    <subcellularLocation>
        <location evidence="2">Secreted</location>
    </subcellularLocation>
</comment>
<keyword evidence="7" id="KW-1185">Reference proteome</keyword>
<accession>A0A6J2MRM7</accession>
<dbReference type="OrthoDB" id="9626061at2759"/>
<evidence type="ECO:0000256" key="5">
    <source>
        <dbReference type="ARBA" id="ARBA00023157"/>
    </source>
</evidence>
<dbReference type="CTD" id="641517"/>
<gene>
    <name evidence="8" type="primary">DEFB109B</name>
</gene>
<dbReference type="RefSeq" id="XP_028382164.1">
    <property type="nucleotide sequence ID" value="XM_028526363.2"/>
</dbReference>